<evidence type="ECO:0000256" key="4">
    <source>
        <dbReference type="ARBA" id="ARBA00022840"/>
    </source>
</evidence>
<dbReference type="InterPro" id="IPR008266">
    <property type="entry name" value="Tyr_kinase_AS"/>
</dbReference>
<dbReference type="PROSITE" id="PS50011">
    <property type="entry name" value="PROTEIN_KINASE_DOM"/>
    <property type="match status" value="1"/>
</dbReference>
<dbReference type="SUPFAM" id="SSF56112">
    <property type="entry name" value="Protein kinase-like (PK-like)"/>
    <property type="match status" value="1"/>
</dbReference>
<keyword evidence="8" id="KW-1185">Reference proteome</keyword>
<dbReference type="KEGG" id="aqu:105315794"/>
<keyword evidence="2" id="KW-0547">Nucleotide-binding</keyword>
<dbReference type="GO" id="GO:0004672">
    <property type="term" value="F:protein kinase activity"/>
    <property type="evidence" value="ECO:0007669"/>
    <property type="project" value="InterPro"/>
</dbReference>
<dbReference type="AlphaFoldDB" id="A0AAN0ITI9"/>
<name>A0AAN0ITI9_AMPQE</name>
<evidence type="ECO:0000313" key="8">
    <source>
        <dbReference type="Proteomes" id="UP000007879"/>
    </source>
</evidence>
<dbReference type="RefSeq" id="XP_011408843.2">
    <property type="nucleotide sequence ID" value="XM_011410541.2"/>
</dbReference>
<keyword evidence="5" id="KW-0175">Coiled coil</keyword>
<keyword evidence="1" id="KW-0808">Transferase</keyword>
<dbReference type="Proteomes" id="UP000007879">
    <property type="component" value="Unassembled WGS sequence"/>
</dbReference>
<evidence type="ECO:0000259" key="6">
    <source>
        <dbReference type="PROSITE" id="PS50011"/>
    </source>
</evidence>
<protein>
    <recommendedName>
        <fullName evidence="6">Protein kinase domain-containing protein</fullName>
    </recommendedName>
</protein>
<dbReference type="Pfam" id="PF07714">
    <property type="entry name" value="PK_Tyr_Ser-Thr"/>
    <property type="match status" value="1"/>
</dbReference>
<reference evidence="8" key="1">
    <citation type="journal article" date="2010" name="Nature">
        <title>The Amphimedon queenslandica genome and the evolution of animal complexity.</title>
        <authorList>
            <person name="Srivastava M."/>
            <person name="Simakov O."/>
            <person name="Chapman J."/>
            <person name="Fahey B."/>
            <person name="Gauthier M.E."/>
            <person name="Mitros T."/>
            <person name="Richards G.S."/>
            <person name="Conaco C."/>
            <person name="Dacre M."/>
            <person name="Hellsten U."/>
            <person name="Larroux C."/>
            <person name="Putnam N.H."/>
            <person name="Stanke M."/>
            <person name="Adamska M."/>
            <person name="Darling A."/>
            <person name="Degnan S.M."/>
            <person name="Oakley T.H."/>
            <person name="Plachetzki D.C."/>
            <person name="Zhai Y."/>
            <person name="Adamski M."/>
            <person name="Calcino A."/>
            <person name="Cummins S.F."/>
            <person name="Goodstein D.M."/>
            <person name="Harris C."/>
            <person name="Jackson D.J."/>
            <person name="Leys S.P."/>
            <person name="Shu S."/>
            <person name="Woodcroft B.J."/>
            <person name="Vervoort M."/>
            <person name="Kosik K.S."/>
            <person name="Manning G."/>
            <person name="Degnan B.M."/>
            <person name="Rokhsar D.S."/>
        </authorList>
    </citation>
    <scope>NUCLEOTIDE SEQUENCE [LARGE SCALE GENOMIC DNA]</scope>
</reference>
<feature type="domain" description="Protein kinase" evidence="6">
    <location>
        <begin position="360"/>
        <end position="617"/>
    </location>
</feature>
<dbReference type="InterPro" id="IPR001245">
    <property type="entry name" value="Ser-Thr/Tyr_kinase_cat_dom"/>
</dbReference>
<organism evidence="7 8">
    <name type="scientific">Amphimedon queenslandica</name>
    <name type="common">Sponge</name>
    <dbReference type="NCBI Taxonomy" id="400682"/>
    <lineage>
        <taxon>Eukaryota</taxon>
        <taxon>Metazoa</taxon>
        <taxon>Porifera</taxon>
        <taxon>Demospongiae</taxon>
        <taxon>Heteroscleromorpha</taxon>
        <taxon>Haplosclerida</taxon>
        <taxon>Niphatidae</taxon>
        <taxon>Amphimedon</taxon>
    </lineage>
</organism>
<feature type="coiled-coil region" evidence="5">
    <location>
        <begin position="5"/>
        <end position="163"/>
    </location>
</feature>
<dbReference type="GO" id="GO:0005524">
    <property type="term" value="F:ATP binding"/>
    <property type="evidence" value="ECO:0007669"/>
    <property type="project" value="UniProtKB-KW"/>
</dbReference>
<dbReference type="InterPro" id="IPR011009">
    <property type="entry name" value="Kinase-like_dom_sf"/>
</dbReference>
<evidence type="ECO:0000256" key="1">
    <source>
        <dbReference type="ARBA" id="ARBA00022679"/>
    </source>
</evidence>
<keyword evidence="3" id="KW-0418">Kinase</keyword>
<dbReference type="Gene3D" id="1.20.5.990">
    <property type="entry name" value="Nemo cc2-lz domain - 1d5 darpin complex"/>
    <property type="match status" value="1"/>
</dbReference>
<evidence type="ECO:0000313" key="7">
    <source>
        <dbReference type="EnsemblMetazoa" id="XP_011408843.2"/>
    </source>
</evidence>
<feature type="coiled-coil region" evidence="5">
    <location>
        <begin position="245"/>
        <end position="345"/>
    </location>
</feature>
<evidence type="ECO:0000256" key="2">
    <source>
        <dbReference type="ARBA" id="ARBA00022741"/>
    </source>
</evidence>
<dbReference type="PROSITE" id="PS00109">
    <property type="entry name" value="PROTEIN_KINASE_TYR"/>
    <property type="match status" value="1"/>
</dbReference>
<dbReference type="FunFam" id="3.30.200.20:FF:000180">
    <property type="entry name" value="serine/threonine-protein kinase STY46-like"/>
    <property type="match status" value="1"/>
</dbReference>
<dbReference type="Gene3D" id="1.10.510.10">
    <property type="entry name" value="Transferase(Phosphotransferase) domain 1"/>
    <property type="match status" value="1"/>
</dbReference>
<reference evidence="7" key="2">
    <citation type="submission" date="2024-06" db="UniProtKB">
        <authorList>
            <consortium name="EnsemblMetazoa"/>
        </authorList>
    </citation>
    <scope>IDENTIFICATION</scope>
</reference>
<evidence type="ECO:0000256" key="3">
    <source>
        <dbReference type="ARBA" id="ARBA00022777"/>
    </source>
</evidence>
<dbReference type="GeneID" id="105315794"/>
<keyword evidence="4" id="KW-0067">ATP-binding</keyword>
<accession>A0AAN0ITI9</accession>
<evidence type="ECO:0000256" key="5">
    <source>
        <dbReference type="SAM" id="Coils"/>
    </source>
</evidence>
<dbReference type="InterPro" id="IPR051681">
    <property type="entry name" value="Ser/Thr_Kinases-Pseudokinases"/>
</dbReference>
<dbReference type="GO" id="GO:0097527">
    <property type="term" value="P:necroptotic signaling pathway"/>
    <property type="evidence" value="ECO:0007669"/>
    <property type="project" value="TreeGrafter"/>
</dbReference>
<dbReference type="PANTHER" id="PTHR44329:SF298">
    <property type="entry name" value="MIXED LINEAGE KINASE DOMAIN-LIKE PROTEIN"/>
    <property type="match status" value="1"/>
</dbReference>
<proteinExistence type="predicted"/>
<dbReference type="PANTHER" id="PTHR44329">
    <property type="entry name" value="SERINE/THREONINE-PROTEIN KINASE TNNI3K-RELATED"/>
    <property type="match status" value="1"/>
</dbReference>
<dbReference type="InterPro" id="IPR000719">
    <property type="entry name" value="Prot_kinase_dom"/>
</dbReference>
<sequence>MRRELEDQAARVQDLEEMIGIVEKNKREVEQHLAVEIKDKDEEIQKLQGQVQNNALLSAELRKLLEKNEKQLADLKKNVEELEDVLNNKVAEIEDLTDALTEKEREIIRLTEVLAEEKKQTVRQLKRQLDELLKKIKTQERQMKDLVEKIQLKEAENAFYKQDFESERTDRQRIHAKYEELKIKTEEERLQHKADKDAMANLTEELQKHEEWIQVLTAQVNAYSREVDRQKGIVTQSQEKHKTEVNELVERLASGTKSKEQLDNELTRMRQQLDNVSADKEELLRAYHQERAKLEDQIDKLKKANIVLKDKLLASIKSPSELSRLHEVERQLSSKQEEVISLQKILSGFQNTWELSHREVSLLEELGRGGYGVVWVGQLRVAVKKLHEWIVSQHNMETFHHEINIMSQLRHPNLLQFIGAVLDHPSGCPMIVTEVMDTSLRKAYENKELTPDPGCRPVILSIMCDVAEGLNYLHCLPDPIIHRDVSSANVLLQSIAGPRKWKGKISDFGSAKLAKKAITEGPGAFAYSAPEAFQNMANPDPTKKQTTKMDVFSYGVLLCEIIICRFPDNIDIFQDMLHQVHSISDRPSGTRDTQGSLLHSLIVSCCHDDPSRRPTMK</sequence>
<dbReference type="EnsemblMetazoa" id="XM_011410541.2">
    <property type="protein sequence ID" value="XP_011408843.2"/>
    <property type="gene ID" value="LOC105315794"/>
</dbReference>